<sequence length="513" mass="56704">MAKGSRSAVPATPMKSGGTCGDDSNAALITPHLAPITERSVSFEDSADGSDAKDEMEDYEDLEKGASTRCGDARHSGRRDIVGGTQPSVASDFDIPGPSCEGNGDFLESDGPPGHVATFAVDSRELGAGGSRCRTLEMEEAPARSLRCNSIQHWTSADTSFGRETTDPSKVPLPKTPTKTAEDSRGRKAPTAVFSATGERSPYFQDSHMVTPKSVNRTEHVRTTADNSRETRRTNRSSGRGLERRLCHIRVKDIHELEEMIKDILKIDERNSTRESSQHHSRSRDSTRRREERRREDSRDHYSRRDRRDRDYDRRRDDSRNVPRVTLAEALVTDIFAELQERDVRSSRGERPRNTQRNIPNSGSEADSDEFSDDSRQLSDTRSDGYYSDGSGGGISLQPTTTKDERPPKVHTHVPITEDQGVTQRAETSAEMTAIQHEVIVKDVRGNTGLVPPAADSLIPPTTAVSGVNCANKCMTPADARSSKKLQTWSAAKLTRRIYLLSCRISSSPEHLN</sequence>
<evidence type="ECO:0000313" key="3">
    <source>
        <dbReference type="Proteomes" id="UP001165083"/>
    </source>
</evidence>
<proteinExistence type="predicted"/>
<evidence type="ECO:0000256" key="1">
    <source>
        <dbReference type="SAM" id="MobiDB-lite"/>
    </source>
</evidence>
<comment type="caution">
    <text evidence="2">The sequence shown here is derived from an EMBL/GenBank/DDBJ whole genome shotgun (WGS) entry which is preliminary data.</text>
</comment>
<feature type="compositionally biased region" description="Basic and acidic residues" evidence="1">
    <location>
        <begin position="62"/>
        <end position="81"/>
    </location>
</feature>
<dbReference type="EMBL" id="BSXW01012516">
    <property type="protein sequence ID" value="GMF65903.1"/>
    <property type="molecule type" value="Genomic_DNA"/>
</dbReference>
<feature type="region of interest" description="Disordered" evidence="1">
    <location>
        <begin position="269"/>
        <end position="318"/>
    </location>
</feature>
<organism evidence="2 3">
    <name type="scientific">Phytophthora lilii</name>
    <dbReference type="NCBI Taxonomy" id="2077276"/>
    <lineage>
        <taxon>Eukaryota</taxon>
        <taxon>Sar</taxon>
        <taxon>Stramenopiles</taxon>
        <taxon>Oomycota</taxon>
        <taxon>Peronosporomycetes</taxon>
        <taxon>Peronosporales</taxon>
        <taxon>Peronosporaceae</taxon>
        <taxon>Phytophthora</taxon>
    </lineage>
</organism>
<keyword evidence="3" id="KW-1185">Reference proteome</keyword>
<feature type="compositionally biased region" description="Basic and acidic residues" evidence="1">
    <location>
        <begin position="343"/>
        <end position="353"/>
    </location>
</feature>
<feature type="region of interest" description="Disordered" evidence="1">
    <location>
        <begin position="343"/>
        <end position="413"/>
    </location>
</feature>
<feature type="region of interest" description="Disordered" evidence="1">
    <location>
        <begin position="157"/>
        <end position="240"/>
    </location>
</feature>
<gene>
    <name evidence="2" type="ORF">Plil01_001848700</name>
</gene>
<feature type="region of interest" description="Disordered" evidence="1">
    <location>
        <begin position="1"/>
        <end position="114"/>
    </location>
</feature>
<protein>
    <submittedName>
        <fullName evidence="2">Unnamed protein product</fullName>
    </submittedName>
</protein>
<accession>A0A9W7D974</accession>
<evidence type="ECO:0000313" key="2">
    <source>
        <dbReference type="EMBL" id="GMF65903.1"/>
    </source>
</evidence>
<dbReference type="AlphaFoldDB" id="A0A9W7D974"/>
<feature type="compositionally biased region" description="Basic and acidic residues" evidence="1">
    <location>
        <begin position="373"/>
        <end position="383"/>
    </location>
</feature>
<name>A0A9W7D974_9STRA</name>
<feature type="compositionally biased region" description="Basic and acidic residues" evidence="1">
    <location>
        <begin position="216"/>
        <end position="233"/>
    </location>
</feature>
<dbReference type="Proteomes" id="UP001165083">
    <property type="component" value="Unassembled WGS sequence"/>
</dbReference>
<reference evidence="2" key="1">
    <citation type="submission" date="2023-04" db="EMBL/GenBank/DDBJ databases">
        <title>Phytophthora lilii NBRC 32176.</title>
        <authorList>
            <person name="Ichikawa N."/>
            <person name="Sato H."/>
            <person name="Tonouchi N."/>
        </authorList>
    </citation>
    <scope>NUCLEOTIDE SEQUENCE</scope>
    <source>
        <strain evidence="2">NBRC 32176</strain>
    </source>
</reference>